<organism evidence="5 6">
    <name type="scientific">Pseudonocardia yuanmonensis</name>
    <dbReference type="NCBI Taxonomy" id="1095914"/>
    <lineage>
        <taxon>Bacteria</taxon>
        <taxon>Bacillati</taxon>
        <taxon>Actinomycetota</taxon>
        <taxon>Actinomycetes</taxon>
        <taxon>Pseudonocardiales</taxon>
        <taxon>Pseudonocardiaceae</taxon>
        <taxon>Pseudonocardia</taxon>
    </lineage>
</organism>
<gene>
    <name evidence="5" type="ORF">GCM10023215_20630</name>
</gene>
<dbReference type="SUPFAM" id="SSF53756">
    <property type="entry name" value="UDP-Glycosyltransferase/glycogen phosphorylase"/>
    <property type="match status" value="1"/>
</dbReference>
<dbReference type="Pfam" id="PF06925">
    <property type="entry name" value="MGDG_synth"/>
    <property type="match status" value="1"/>
</dbReference>
<dbReference type="PANTHER" id="PTHR43025">
    <property type="entry name" value="MONOGALACTOSYLDIACYLGLYCEROL SYNTHASE"/>
    <property type="match status" value="1"/>
</dbReference>
<sequence>MDGGGPRRVLLLSAPVGEGHVAAARALAARMRELWPAAEVHEVESASGGRRDGLRDAVLRRSYAVTMRWAPGLYGLGYDLLVRHPRFAALCKRVAAARLGRSLAPLLREERPDLVVSTYPMISGGLSWLRRRGELPARSVAVVTDVAVHPFWVWADVDETWTLLPASREQAAGLVPQAEVRVAPAAVDKRFHPGDRAATRAALGLPADAFVVLVTGGSLAFGGMAGVVDAVLAGGAGEGPPVEAVVLCGRNARLRARLAARSRPGLTPLGWTDRVPELITAADLVLTTAGGMIASESLTVGTPVLFANPVPGHGRAGARMTEEAGLALVCPRPADVTAAVRRLRADPAGREELSRRAREFSRRTLDAELEDLARRL</sequence>
<accession>A0ABP8WDE6</accession>
<protein>
    <submittedName>
        <fullName evidence="5">Glycosyltransferase</fullName>
    </submittedName>
</protein>
<dbReference type="EMBL" id="BAABIC010000006">
    <property type="protein sequence ID" value="GAA4685371.1"/>
    <property type="molecule type" value="Genomic_DNA"/>
</dbReference>
<evidence type="ECO:0000256" key="2">
    <source>
        <dbReference type="ARBA" id="ARBA00022676"/>
    </source>
</evidence>
<evidence type="ECO:0000256" key="1">
    <source>
        <dbReference type="ARBA" id="ARBA00006962"/>
    </source>
</evidence>
<comment type="caution">
    <text evidence="5">The sequence shown here is derived from an EMBL/GenBank/DDBJ whole genome shotgun (WGS) entry which is preliminary data.</text>
</comment>
<keyword evidence="2" id="KW-0328">Glycosyltransferase</keyword>
<evidence type="ECO:0000313" key="5">
    <source>
        <dbReference type="EMBL" id="GAA4685371.1"/>
    </source>
</evidence>
<dbReference type="Proteomes" id="UP001500325">
    <property type="component" value="Unassembled WGS sequence"/>
</dbReference>
<name>A0ABP8WDE6_9PSEU</name>
<reference evidence="6" key="1">
    <citation type="journal article" date="2019" name="Int. J. Syst. Evol. Microbiol.">
        <title>The Global Catalogue of Microorganisms (GCM) 10K type strain sequencing project: providing services to taxonomists for standard genome sequencing and annotation.</title>
        <authorList>
            <consortium name="The Broad Institute Genomics Platform"/>
            <consortium name="The Broad Institute Genome Sequencing Center for Infectious Disease"/>
            <person name="Wu L."/>
            <person name="Ma J."/>
        </authorList>
    </citation>
    <scope>NUCLEOTIDE SEQUENCE [LARGE SCALE GENOMIC DNA]</scope>
    <source>
        <strain evidence="6">JCM 18055</strain>
    </source>
</reference>
<evidence type="ECO:0000256" key="3">
    <source>
        <dbReference type="ARBA" id="ARBA00022679"/>
    </source>
</evidence>
<dbReference type="PANTHER" id="PTHR43025:SF3">
    <property type="entry name" value="MONOGALACTOSYLDIACYLGLYCEROL SYNTHASE 1, CHLOROPLASTIC"/>
    <property type="match status" value="1"/>
</dbReference>
<evidence type="ECO:0000259" key="4">
    <source>
        <dbReference type="Pfam" id="PF06925"/>
    </source>
</evidence>
<keyword evidence="3" id="KW-0808">Transferase</keyword>
<comment type="similarity">
    <text evidence="1">Belongs to the glycosyltransferase 28 family.</text>
</comment>
<dbReference type="Gene3D" id="3.40.50.2000">
    <property type="entry name" value="Glycogen Phosphorylase B"/>
    <property type="match status" value="1"/>
</dbReference>
<evidence type="ECO:0000313" key="6">
    <source>
        <dbReference type="Proteomes" id="UP001500325"/>
    </source>
</evidence>
<keyword evidence="6" id="KW-1185">Reference proteome</keyword>
<dbReference type="InterPro" id="IPR050519">
    <property type="entry name" value="Glycosyltransf_28_UgtP"/>
</dbReference>
<dbReference type="RefSeq" id="WP_345380064.1">
    <property type="nucleotide sequence ID" value="NZ_BAABIC010000006.1"/>
</dbReference>
<dbReference type="InterPro" id="IPR009695">
    <property type="entry name" value="Diacylglyc_glucosyltr_N"/>
</dbReference>
<proteinExistence type="inferred from homology"/>
<feature type="domain" description="Diacylglycerol glucosyltransferase N-terminal" evidence="4">
    <location>
        <begin position="20"/>
        <end position="160"/>
    </location>
</feature>